<feature type="transmembrane region" description="Helical" evidence="1">
    <location>
        <begin position="41"/>
        <end position="62"/>
    </location>
</feature>
<sequence>MENIEDGKPSREVKNEIFTTVTNMVALTCLYIETKFHFLEILGFSFWFIPLLLNIGLLLSYLSKNKNKKN</sequence>
<dbReference type="EMBL" id="PPEG02000002">
    <property type="protein sequence ID" value="PWN64183.1"/>
    <property type="molecule type" value="Genomic_DNA"/>
</dbReference>
<evidence type="ECO:0000313" key="3">
    <source>
        <dbReference type="Proteomes" id="UP000236413"/>
    </source>
</evidence>
<dbReference type="AlphaFoldDB" id="A0A316WV48"/>
<dbReference type="Proteomes" id="UP000236413">
    <property type="component" value="Unassembled WGS sequence"/>
</dbReference>
<keyword evidence="1" id="KW-0812">Transmembrane</keyword>
<organism evidence="2 3">
    <name type="scientific">Chryseobacterium viscerum</name>
    <dbReference type="NCBI Taxonomy" id="1037377"/>
    <lineage>
        <taxon>Bacteria</taxon>
        <taxon>Pseudomonadati</taxon>
        <taxon>Bacteroidota</taxon>
        <taxon>Flavobacteriia</taxon>
        <taxon>Flavobacteriales</taxon>
        <taxon>Weeksellaceae</taxon>
        <taxon>Chryseobacterium group</taxon>
        <taxon>Chryseobacterium</taxon>
    </lineage>
</organism>
<gene>
    <name evidence="2" type="ORF">C1634_006200</name>
</gene>
<evidence type="ECO:0000313" key="2">
    <source>
        <dbReference type="EMBL" id="PWN64183.1"/>
    </source>
</evidence>
<protein>
    <submittedName>
        <fullName evidence="2">Uncharacterized protein</fullName>
    </submittedName>
</protein>
<accession>A0A316WV48</accession>
<keyword evidence="1" id="KW-0472">Membrane</keyword>
<comment type="caution">
    <text evidence="2">The sequence shown here is derived from an EMBL/GenBank/DDBJ whole genome shotgun (WGS) entry which is preliminary data.</text>
</comment>
<reference evidence="2 3" key="1">
    <citation type="submission" date="2018-04" db="EMBL/GenBank/DDBJ databases">
        <title>Chryseobacterium oncorhynchi 701B-08T from rainbow trout, and Chryseobacterium viscerum 687B-08T from diseased fish.</title>
        <authorList>
            <person name="Jeong J.-J."/>
            <person name="Lee Y.J."/>
            <person name="Pathiraja D."/>
            <person name="Park B."/>
            <person name="Choi I.-G."/>
            <person name="Kim K.D."/>
        </authorList>
    </citation>
    <scope>NUCLEOTIDE SEQUENCE [LARGE SCALE GENOMIC DNA]</scope>
    <source>
        <strain evidence="2 3">687B-08</strain>
    </source>
</reference>
<proteinExistence type="predicted"/>
<keyword evidence="1" id="KW-1133">Transmembrane helix</keyword>
<dbReference type="RefSeq" id="WP_103231287.1">
    <property type="nucleotide sequence ID" value="NZ_PPEG02000002.1"/>
</dbReference>
<name>A0A316WV48_9FLAO</name>
<evidence type="ECO:0000256" key="1">
    <source>
        <dbReference type="SAM" id="Phobius"/>
    </source>
</evidence>